<evidence type="ECO:0000313" key="2">
    <source>
        <dbReference type="EMBL" id="KAJ8866595.1"/>
    </source>
</evidence>
<name>A0ABQ9G292_9NEOP</name>
<keyword evidence="3" id="KW-1185">Reference proteome</keyword>
<comment type="caution">
    <text evidence="2">The sequence shown here is derived from an EMBL/GenBank/DDBJ whole genome shotgun (WGS) entry which is preliminary data.</text>
</comment>
<feature type="region of interest" description="Disordered" evidence="1">
    <location>
        <begin position="49"/>
        <end position="72"/>
    </location>
</feature>
<proteinExistence type="predicted"/>
<dbReference type="EMBL" id="JARBHB010000016">
    <property type="protein sequence ID" value="KAJ8866595.1"/>
    <property type="molecule type" value="Genomic_DNA"/>
</dbReference>
<accession>A0ABQ9G292</accession>
<evidence type="ECO:0000313" key="3">
    <source>
        <dbReference type="Proteomes" id="UP001159363"/>
    </source>
</evidence>
<protein>
    <submittedName>
        <fullName evidence="2">Uncharacterized protein</fullName>
    </submittedName>
</protein>
<gene>
    <name evidence="2" type="ORF">PR048_032455</name>
</gene>
<sequence>MRGPTSRAPLNQVSKETRSGIILLEHRTWKPRTEIGAARGRRIPSTYNSSASVQRNVIRPPHPDATISSSHNKKRNSSVYCVPRCSGLVPWQAGPLLLHGYRLFTVKERVEFSTAKEASEFTCSEYWDMAMAVSASGGQAPCTLHASDVRKSASLWAEQTSNTCYDVSTFDILMLYADLNIPSSVATGSCQTMTLVGGFSRGLPVLPSLHSDAAPYSPPFTLVGSQDLDVRSRPNLFIRSRTIKMRKHFVKMTYLNGNECVNCRWSPLRCFDSKSRYLGAMVVKRLDYSPPIKANRVRFPAGSPPDFRMWESRRTMPLVGGFSRRCPVSSRPSISALLHTYLASPSSALKTSMLRAAQIYSLTHSAPFLYENHLS</sequence>
<reference evidence="2 3" key="1">
    <citation type="submission" date="2023-02" db="EMBL/GenBank/DDBJ databases">
        <title>LHISI_Scaffold_Assembly.</title>
        <authorList>
            <person name="Stuart O.P."/>
            <person name="Cleave R."/>
            <person name="Magrath M.J.L."/>
            <person name="Mikheyev A.S."/>
        </authorList>
    </citation>
    <scope>NUCLEOTIDE SEQUENCE [LARGE SCALE GENOMIC DNA]</scope>
    <source>
        <strain evidence="2">Daus_M_001</strain>
        <tissue evidence="2">Leg muscle</tissue>
    </source>
</reference>
<organism evidence="2 3">
    <name type="scientific">Dryococelus australis</name>
    <dbReference type="NCBI Taxonomy" id="614101"/>
    <lineage>
        <taxon>Eukaryota</taxon>
        <taxon>Metazoa</taxon>
        <taxon>Ecdysozoa</taxon>
        <taxon>Arthropoda</taxon>
        <taxon>Hexapoda</taxon>
        <taxon>Insecta</taxon>
        <taxon>Pterygota</taxon>
        <taxon>Neoptera</taxon>
        <taxon>Polyneoptera</taxon>
        <taxon>Phasmatodea</taxon>
        <taxon>Verophasmatodea</taxon>
        <taxon>Anareolatae</taxon>
        <taxon>Phasmatidae</taxon>
        <taxon>Eurycanthinae</taxon>
        <taxon>Dryococelus</taxon>
    </lineage>
</organism>
<dbReference type="Proteomes" id="UP001159363">
    <property type="component" value="Chromosome 15"/>
</dbReference>
<evidence type="ECO:0000256" key="1">
    <source>
        <dbReference type="SAM" id="MobiDB-lite"/>
    </source>
</evidence>